<comment type="similarity">
    <text evidence="3 9">Belongs to the metallo-dependent hydrolases superfamily. DHOase family. Class II DHOase subfamily.</text>
</comment>
<evidence type="ECO:0000256" key="7">
    <source>
        <dbReference type="ARBA" id="ARBA00022833"/>
    </source>
</evidence>
<feature type="binding site" description="via carbamate group" evidence="9">
    <location>
        <position position="105"/>
    </location>
    <ligand>
        <name>Zn(2+)</name>
        <dbReference type="ChEBI" id="CHEBI:29105"/>
        <label>1</label>
    </ligand>
</feature>
<dbReference type="InterPro" id="IPR006680">
    <property type="entry name" value="Amidohydro-rel"/>
</dbReference>
<keyword evidence="5 9" id="KW-0479">Metal-binding</keyword>
<feature type="binding site" evidence="9">
    <location>
        <position position="14"/>
    </location>
    <ligand>
        <name>Zn(2+)</name>
        <dbReference type="ChEBI" id="CHEBI:29105"/>
        <label>1</label>
    </ligand>
</feature>
<dbReference type="NCBIfam" id="TIGR00856">
    <property type="entry name" value="pyrC_dimer"/>
    <property type="match status" value="1"/>
</dbReference>
<feature type="binding site" evidence="9">
    <location>
        <position position="254"/>
    </location>
    <ligand>
        <name>substrate</name>
    </ligand>
</feature>
<dbReference type="Gene3D" id="3.20.20.140">
    <property type="entry name" value="Metal-dependent hydrolases"/>
    <property type="match status" value="1"/>
</dbReference>
<dbReference type="RefSeq" id="WP_115010702.1">
    <property type="nucleotide sequence ID" value="NZ_UGHV01000001.1"/>
</dbReference>
<dbReference type="GO" id="GO:0004151">
    <property type="term" value="F:dihydroorotase activity"/>
    <property type="evidence" value="ECO:0007669"/>
    <property type="project" value="UniProtKB-UniRule"/>
</dbReference>
<dbReference type="EC" id="3.5.2.3" evidence="4 9"/>
<reference evidence="11 12" key="1">
    <citation type="submission" date="2018-06" db="EMBL/GenBank/DDBJ databases">
        <authorList>
            <consortium name="Pathogen Informatics"/>
            <person name="Doyle S."/>
        </authorList>
    </citation>
    <scope>NUCLEOTIDE SEQUENCE [LARGE SCALE GENOMIC DNA]</scope>
    <source>
        <strain evidence="11 12">NCTC12410</strain>
    </source>
</reference>
<dbReference type="PANTHER" id="PTHR43137">
    <property type="entry name" value="DIHYDROOROTASE"/>
    <property type="match status" value="1"/>
</dbReference>
<feature type="binding site" evidence="9">
    <location>
        <position position="264"/>
    </location>
    <ligand>
        <name>substrate</name>
    </ligand>
</feature>
<feature type="binding site" description="via carbamate group" evidence="9">
    <location>
        <position position="105"/>
    </location>
    <ligand>
        <name>Zn(2+)</name>
        <dbReference type="ChEBI" id="CHEBI:29105"/>
        <label>2</label>
    </ligand>
</feature>
<dbReference type="UniPathway" id="UPA00070">
    <property type="reaction ID" value="UER00117"/>
</dbReference>
<comment type="pathway">
    <text evidence="2 9">Pyrimidine metabolism; UMP biosynthesis via de novo pathway; (S)-dihydroorotate from bicarbonate: step 3/3.</text>
</comment>
<gene>
    <name evidence="9 11" type="primary">pyrC</name>
    <name evidence="11" type="ORF">NCTC12410_00174</name>
</gene>
<dbReference type="Proteomes" id="UP000254841">
    <property type="component" value="Unassembled WGS sequence"/>
</dbReference>
<dbReference type="InterPro" id="IPR004721">
    <property type="entry name" value="DHOdimr"/>
</dbReference>
<dbReference type="EMBL" id="UGHV01000001">
    <property type="protein sequence ID" value="STO96363.1"/>
    <property type="molecule type" value="Genomic_DNA"/>
</dbReference>
<evidence type="ECO:0000256" key="9">
    <source>
        <dbReference type="HAMAP-Rule" id="MF_00219"/>
    </source>
</evidence>
<dbReference type="GO" id="GO:0044205">
    <property type="term" value="P:'de novo' UMP biosynthetic process"/>
    <property type="evidence" value="ECO:0007669"/>
    <property type="project" value="UniProtKB-UniRule"/>
</dbReference>
<feature type="active site" evidence="9">
    <location>
        <position position="250"/>
    </location>
</feature>
<dbReference type="Pfam" id="PF04909">
    <property type="entry name" value="Amidohydro_2"/>
    <property type="match status" value="1"/>
</dbReference>
<dbReference type="GO" id="GO:0005829">
    <property type="term" value="C:cytosol"/>
    <property type="evidence" value="ECO:0007669"/>
    <property type="project" value="TreeGrafter"/>
</dbReference>
<dbReference type="InterPro" id="IPR032466">
    <property type="entry name" value="Metal_Hydrolase"/>
</dbReference>
<feature type="binding site" evidence="9">
    <location>
        <position position="144"/>
    </location>
    <ligand>
        <name>Zn(2+)</name>
        <dbReference type="ChEBI" id="CHEBI:29105"/>
        <label>2</label>
    </ligand>
</feature>
<dbReference type="GO" id="GO:0006207">
    <property type="term" value="P:'de novo' pyrimidine nucleobase biosynthetic process"/>
    <property type="evidence" value="ECO:0007669"/>
    <property type="project" value="TreeGrafter"/>
</dbReference>
<dbReference type="PIRSF" id="PIRSF001237">
    <property type="entry name" value="DHOdimr"/>
    <property type="match status" value="1"/>
</dbReference>
<evidence type="ECO:0000313" key="12">
    <source>
        <dbReference type="Proteomes" id="UP000254841"/>
    </source>
</evidence>
<keyword evidence="6 9" id="KW-0378">Hydrolase</keyword>
<evidence type="ECO:0000259" key="10">
    <source>
        <dbReference type="Pfam" id="PF04909"/>
    </source>
</evidence>
<dbReference type="AlphaFoldDB" id="A0A377J3K4"/>
<dbReference type="HAMAP" id="MF_00219">
    <property type="entry name" value="PyrC_classII"/>
    <property type="match status" value="1"/>
</dbReference>
<dbReference type="PROSITE" id="PS00483">
    <property type="entry name" value="DIHYDROOROTASE_2"/>
    <property type="match status" value="1"/>
</dbReference>
<keyword evidence="7 9" id="KW-0862">Zinc</keyword>
<protein>
    <recommendedName>
        <fullName evidence="4 9">Dihydroorotase</fullName>
        <shortName evidence="9">DHOase</shortName>
        <ecNumber evidence="4 9">3.5.2.3</ecNumber>
    </recommendedName>
</protein>
<evidence type="ECO:0000256" key="6">
    <source>
        <dbReference type="ARBA" id="ARBA00022801"/>
    </source>
</evidence>
<accession>A0A377J3K4</accession>
<feature type="binding site" evidence="9">
    <location>
        <position position="12"/>
    </location>
    <ligand>
        <name>Zn(2+)</name>
        <dbReference type="ChEBI" id="CHEBI:29105"/>
        <label>1</label>
    </ligand>
</feature>
<keyword evidence="8 9" id="KW-0665">Pyrimidine biosynthesis</keyword>
<comment type="cofactor">
    <cofactor evidence="9">
        <name>Zn(2+)</name>
        <dbReference type="ChEBI" id="CHEBI:29105"/>
    </cofactor>
    <text evidence="9">Binds 2 Zn(2+) ions per subunit.</text>
</comment>
<comment type="catalytic activity">
    <reaction evidence="9">
        <text>(S)-dihydroorotate + H2O = N-carbamoyl-L-aspartate + H(+)</text>
        <dbReference type="Rhea" id="RHEA:24296"/>
        <dbReference type="ChEBI" id="CHEBI:15377"/>
        <dbReference type="ChEBI" id="CHEBI:15378"/>
        <dbReference type="ChEBI" id="CHEBI:30864"/>
        <dbReference type="ChEBI" id="CHEBI:32814"/>
        <dbReference type="EC" id="3.5.2.3"/>
    </reaction>
</comment>
<dbReference type="InterPro" id="IPR002195">
    <property type="entry name" value="Dihydroorotase_CS"/>
</dbReference>
<dbReference type="PROSITE" id="PS00482">
    <property type="entry name" value="DIHYDROOROTASE_1"/>
    <property type="match status" value="1"/>
</dbReference>
<feature type="binding site" evidence="9">
    <location>
        <position position="178"/>
    </location>
    <ligand>
        <name>Zn(2+)</name>
        <dbReference type="ChEBI" id="CHEBI:29105"/>
        <label>2</label>
    </ligand>
</feature>
<comment type="caution">
    <text evidence="9">Lacks conserved residue(s) required for the propagation of feature annotation.</text>
</comment>
<sequence>MQITLKNPLDMHLHLRDGALLDVVTPFSAKSFAAAVIMPNLTPPIDSLHKAQAYKQAIKDSIHNYAKAHKQPLESFEPLCALYLSDSLTPKELESCAKHGFKLLKLYPKGATTNSDNGIAQVLDSKSYEIFSAAQELGIILCIHGESGGFVLEREMEFGAIFRELATRFPNLKIIIEHISDHRTIPLLEEYDNLYATLTLHHITLDLSNLAGGALCHHHFCKPVLKTPKDKQALLDLALNAHSKVCFGSDSAPHSLEAKQKGAAGIFSAVGLLPQLAELFHKHNALHNLQAFVSDNAMKIYDLACWVQAAQAWEDNPKLITLEQAPYKIPESIRVLDSNLTPLRAGEMIAWREIESKA</sequence>
<evidence type="ECO:0000313" key="11">
    <source>
        <dbReference type="EMBL" id="STO96363.1"/>
    </source>
</evidence>
<dbReference type="OrthoDB" id="9808095at2"/>
<name>A0A377J3K4_9HELI</name>
<evidence type="ECO:0000256" key="5">
    <source>
        <dbReference type="ARBA" id="ARBA00022723"/>
    </source>
</evidence>
<dbReference type="SUPFAM" id="SSF51556">
    <property type="entry name" value="Metallo-dependent hydrolases"/>
    <property type="match status" value="1"/>
</dbReference>
<evidence type="ECO:0000256" key="8">
    <source>
        <dbReference type="ARBA" id="ARBA00022975"/>
    </source>
</evidence>
<comment type="function">
    <text evidence="1 9">Catalyzes the reversible cyclization of carbamoyl aspartate to dihydroorotate.</text>
</comment>
<feature type="binding site" evidence="9">
    <location>
        <position position="144"/>
    </location>
    <ligand>
        <name>substrate</name>
    </ligand>
</feature>
<evidence type="ECO:0000256" key="1">
    <source>
        <dbReference type="ARBA" id="ARBA00002368"/>
    </source>
</evidence>
<feature type="binding site" evidence="9">
    <location>
        <position position="250"/>
    </location>
    <ligand>
        <name>Zn(2+)</name>
        <dbReference type="ChEBI" id="CHEBI:29105"/>
        <label>1</label>
    </ligand>
</feature>
<dbReference type="PANTHER" id="PTHR43137:SF1">
    <property type="entry name" value="DIHYDROOROTASE"/>
    <property type="match status" value="1"/>
</dbReference>
<evidence type="ECO:0000256" key="3">
    <source>
        <dbReference type="ARBA" id="ARBA00005631"/>
    </source>
</evidence>
<comment type="subunit">
    <text evidence="9">Homodimer.</text>
</comment>
<proteinExistence type="inferred from homology"/>
<evidence type="ECO:0000256" key="2">
    <source>
        <dbReference type="ARBA" id="ARBA00004880"/>
    </source>
</evidence>
<dbReference type="GO" id="GO:0008270">
    <property type="term" value="F:zinc ion binding"/>
    <property type="evidence" value="ECO:0007669"/>
    <property type="project" value="UniProtKB-UniRule"/>
</dbReference>
<feature type="binding site" evidence="9">
    <location>
        <begin position="14"/>
        <end position="16"/>
    </location>
    <ligand>
        <name>substrate</name>
    </ligand>
</feature>
<evidence type="ECO:0000256" key="4">
    <source>
        <dbReference type="ARBA" id="ARBA00012860"/>
    </source>
</evidence>
<organism evidence="11 12">
    <name type="scientific">Helicobacter canis</name>
    <dbReference type="NCBI Taxonomy" id="29419"/>
    <lineage>
        <taxon>Bacteria</taxon>
        <taxon>Pseudomonadati</taxon>
        <taxon>Campylobacterota</taxon>
        <taxon>Epsilonproteobacteria</taxon>
        <taxon>Campylobacterales</taxon>
        <taxon>Helicobacteraceae</taxon>
        <taxon>Helicobacter</taxon>
    </lineage>
</organism>
<feature type="modified residue" description="N6-carboxylysine" evidence="9">
    <location>
        <position position="105"/>
    </location>
</feature>
<feature type="binding site" evidence="9">
    <location>
        <position position="40"/>
    </location>
    <ligand>
        <name>substrate</name>
    </ligand>
</feature>
<feature type="domain" description="Amidohydrolase-related" evidence="10">
    <location>
        <begin position="65"/>
        <end position="302"/>
    </location>
</feature>